<evidence type="ECO:0000313" key="3">
    <source>
        <dbReference type="Proteomes" id="UP001383192"/>
    </source>
</evidence>
<organism evidence="2 3">
    <name type="scientific">Paramarasmius palmivorus</name>
    <dbReference type="NCBI Taxonomy" id="297713"/>
    <lineage>
        <taxon>Eukaryota</taxon>
        <taxon>Fungi</taxon>
        <taxon>Dikarya</taxon>
        <taxon>Basidiomycota</taxon>
        <taxon>Agaricomycotina</taxon>
        <taxon>Agaricomycetes</taxon>
        <taxon>Agaricomycetidae</taxon>
        <taxon>Agaricales</taxon>
        <taxon>Marasmiineae</taxon>
        <taxon>Marasmiaceae</taxon>
        <taxon>Paramarasmius</taxon>
    </lineage>
</organism>
<name>A0AAW0B5E6_9AGAR</name>
<gene>
    <name evidence="2" type="ORF">VNI00_017446</name>
</gene>
<keyword evidence="3" id="KW-1185">Reference proteome</keyword>
<accession>A0AAW0B5E6</accession>
<dbReference type="EMBL" id="JAYKXP010000172">
    <property type="protein sequence ID" value="KAK7021343.1"/>
    <property type="molecule type" value="Genomic_DNA"/>
</dbReference>
<feature type="signal peptide" evidence="1">
    <location>
        <begin position="1"/>
        <end position="18"/>
    </location>
</feature>
<comment type="caution">
    <text evidence="2">The sequence shown here is derived from an EMBL/GenBank/DDBJ whole genome shotgun (WGS) entry which is preliminary data.</text>
</comment>
<feature type="chain" id="PRO_5043866621" evidence="1">
    <location>
        <begin position="19"/>
        <end position="77"/>
    </location>
</feature>
<protein>
    <submittedName>
        <fullName evidence="2">Uncharacterized protein</fullName>
    </submittedName>
</protein>
<evidence type="ECO:0000313" key="2">
    <source>
        <dbReference type="EMBL" id="KAK7021343.1"/>
    </source>
</evidence>
<evidence type="ECO:0000256" key="1">
    <source>
        <dbReference type="SAM" id="SignalP"/>
    </source>
</evidence>
<proteinExistence type="predicted"/>
<sequence length="77" mass="8241">MHPVKTLVPVLLASLAGAATVKLGNTTIIGEDITTRGLEFFGGIPFADPPVGKLSPSCYIAQCSRMEEQPDKNTDYF</sequence>
<reference evidence="2 3" key="1">
    <citation type="submission" date="2024-01" db="EMBL/GenBank/DDBJ databases">
        <title>A draft genome for a cacao thread blight-causing isolate of Paramarasmius palmivorus.</title>
        <authorList>
            <person name="Baruah I.K."/>
            <person name="Bukari Y."/>
            <person name="Amoako-Attah I."/>
            <person name="Meinhardt L.W."/>
            <person name="Bailey B.A."/>
            <person name="Cohen S.P."/>
        </authorList>
    </citation>
    <scope>NUCLEOTIDE SEQUENCE [LARGE SCALE GENOMIC DNA]</scope>
    <source>
        <strain evidence="2 3">GH-12</strain>
    </source>
</reference>
<keyword evidence="1" id="KW-0732">Signal</keyword>
<dbReference type="Proteomes" id="UP001383192">
    <property type="component" value="Unassembled WGS sequence"/>
</dbReference>
<dbReference type="AlphaFoldDB" id="A0AAW0B5E6"/>